<dbReference type="EMBL" id="MEVI01000001">
    <property type="protein sequence ID" value="OGC55725.1"/>
    <property type="molecule type" value="Genomic_DNA"/>
</dbReference>
<dbReference type="PROSITE" id="PS51918">
    <property type="entry name" value="RADICAL_SAM"/>
    <property type="match status" value="1"/>
</dbReference>
<dbReference type="Gene3D" id="1.10.150.530">
    <property type="match status" value="1"/>
</dbReference>
<dbReference type="Pfam" id="PF04055">
    <property type="entry name" value="Radical_SAM"/>
    <property type="match status" value="1"/>
</dbReference>
<accession>A0A1F4VEZ1</accession>
<dbReference type="GO" id="GO:0005737">
    <property type="term" value="C:cytoplasm"/>
    <property type="evidence" value="ECO:0007669"/>
    <property type="project" value="UniProtKB-SubCell"/>
</dbReference>
<protein>
    <recommendedName>
        <fullName evidence="11">Radical SAM core domain-containing protein</fullName>
    </recommendedName>
</protein>
<name>A0A1F4VEZ1_UNCKA</name>
<evidence type="ECO:0000256" key="2">
    <source>
        <dbReference type="ARBA" id="ARBA00004496"/>
    </source>
</evidence>
<organism evidence="12 13">
    <name type="scientific">candidate division WWE3 bacterium RIFCSPLOWO2_01_FULL_41_18</name>
    <dbReference type="NCBI Taxonomy" id="1802625"/>
    <lineage>
        <taxon>Bacteria</taxon>
        <taxon>Katanobacteria</taxon>
    </lineage>
</organism>
<dbReference type="PIRSF" id="PIRSF006004">
    <property type="entry name" value="CHP00048"/>
    <property type="match status" value="1"/>
</dbReference>
<comment type="subcellular location">
    <subcellularLocation>
        <location evidence="2">Cytoplasm</location>
    </subcellularLocation>
</comment>
<evidence type="ECO:0000256" key="3">
    <source>
        <dbReference type="ARBA" id="ARBA00022485"/>
    </source>
</evidence>
<dbReference type="GO" id="GO:0008173">
    <property type="term" value="F:RNA methyltransferase activity"/>
    <property type="evidence" value="ECO:0007669"/>
    <property type="project" value="InterPro"/>
</dbReference>
<feature type="domain" description="Radical SAM core" evidence="11">
    <location>
        <begin position="95"/>
        <end position="319"/>
    </location>
</feature>
<gene>
    <name evidence="12" type="ORF">A3A78_01655</name>
</gene>
<evidence type="ECO:0000256" key="1">
    <source>
        <dbReference type="ARBA" id="ARBA00001966"/>
    </source>
</evidence>
<dbReference type="SFLD" id="SFLDF00275">
    <property type="entry name" value="adenosine_C2_methyltransferase"/>
    <property type="match status" value="1"/>
</dbReference>
<evidence type="ECO:0000259" key="11">
    <source>
        <dbReference type="PROSITE" id="PS51918"/>
    </source>
</evidence>
<dbReference type="SFLD" id="SFLDG01062">
    <property type="entry name" value="methyltransferase_(Class_A)"/>
    <property type="match status" value="1"/>
</dbReference>
<dbReference type="GO" id="GO:0030488">
    <property type="term" value="P:tRNA methylation"/>
    <property type="evidence" value="ECO:0007669"/>
    <property type="project" value="TreeGrafter"/>
</dbReference>
<evidence type="ECO:0000256" key="9">
    <source>
        <dbReference type="ARBA" id="ARBA00023004"/>
    </source>
</evidence>
<comment type="caution">
    <text evidence="12">The sequence shown here is derived from an EMBL/GenBank/DDBJ whole genome shotgun (WGS) entry which is preliminary data.</text>
</comment>
<dbReference type="InterPro" id="IPR007197">
    <property type="entry name" value="rSAM"/>
</dbReference>
<keyword evidence="7" id="KW-0949">S-adenosyl-L-methionine</keyword>
<keyword evidence="5" id="KW-0489">Methyltransferase</keyword>
<dbReference type="Gene3D" id="3.20.20.70">
    <property type="entry name" value="Aldolase class I"/>
    <property type="match status" value="1"/>
</dbReference>
<evidence type="ECO:0000256" key="6">
    <source>
        <dbReference type="ARBA" id="ARBA00022679"/>
    </source>
</evidence>
<dbReference type="GO" id="GO:0046872">
    <property type="term" value="F:metal ion binding"/>
    <property type="evidence" value="ECO:0007669"/>
    <property type="project" value="UniProtKB-KW"/>
</dbReference>
<dbReference type="AlphaFoldDB" id="A0A1F4VEZ1"/>
<evidence type="ECO:0000256" key="7">
    <source>
        <dbReference type="ARBA" id="ARBA00022691"/>
    </source>
</evidence>
<dbReference type="CDD" id="cd01335">
    <property type="entry name" value="Radical_SAM"/>
    <property type="match status" value="1"/>
</dbReference>
<dbReference type="PANTHER" id="PTHR30544:SF5">
    <property type="entry name" value="RADICAL SAM CORE DOMAIN-CONTAINING PROTEIN"/>
    <property type="match status" value="1"/>
</dbReference>
<dbReference type="InterPro" id="IPR004383">
    <property type="entry name" value="rRNA_lsu_MTrfase_RlmN/Cfr"/>
</dbReference>
<keyword evidence="8" id="KW-0479">Metal-binding</keyword>
<proteinExistence type="predicted"/>
<dbReference type="InterPro" id="IPR040072">
    <property type="entry name" value="Methyltransferase_A"/>
</dbReference>
<dbReference type="InterPro" id="IPR058240">
    <property type="entry name" value="rSAM_sf"/>
</dbReference>
<dbReference type="Proteomes" id="UP000176504">
    <property type="component" value="Unassembled WGS sequence"/>
</dbReference>
<dbReference type="GO" id="GO:0051539">
    <property type="term" value="F:4 iron, 4 sulfur cluster binding"/>
    <property type="evidence" value="ECO:0007669"/>
    <property type="project" value="UniProtKB-KW"/>
</dbReference>
<evidence type="ECO:0000256" key="8">
    <source>
        <dbReference type="ARBA" id="ARBA00022723"/>
    </source>
</evidence>
<evidence type="ECO:0000256" key="5">
    <source>
        <dbReference type="ARBA" id="ARBA00022603"/>
    </source>
</evidence>
<dbReference type="PANTHER" id="PTHR30544">
    <property type="entry name" value="23S RRNA METHYLTRANSFERASE"/>
    <property type="match status" value="1"/>
</dbReference>
<evidence type="ECO:0000256" key="10">
    <source>
        <dbReference type="ARBA" id="ARBA00023014"/>
    </source>
</evidence>
<sequence>MTRLEQINEIIESGGYPSYTLSQITHAVYKLGASDYTEIPNIPMKLRIKLKEKLGGILTLKNINEVKGGQAHKVLFETRDKERIEAVRMIFHPDDDIHESLCISSQSGCALGCTFCATGAVGFKKNLTEDEISDQILYFKINNLKISSISFMGMGEPFANPNLFEALKIITDPNFLGISPRRLSISTVGLIPGIKRLTKEFPQINLAFSLHSPFPNQRLEIMPITKAYPINNIFDALDEHIKETNKRVFIAYILLKGVNDSPEHAKEIIKIIKERGRLSYLYHVNLIRYHPGPTISQFEKPNKESVNRFMEIIKDAGTNCTLKQSFGIKIYAACGQLYAKYETKSAALNEVKAYPTKYVH</sequence>
<keyword evidence="9" id="KW-0408">Iron</keyword>
<keyword evidence="4" id="KW-0963">Cytoplasm</keyword>
<dbReference type="SUPFAM" id="SSF102114">
    <property type="entry name" value="Radical SAM enzymes"/>
    <property type="match status" value="1"/>
</dbReference>
<keyword evidence="3" id="KW-0004">4Fe-4S</keyword>
<dbReference type="SFLD" id="SFLDS00029">
    <property type="entry name" value="Radical_SAM"/>
    <property type="match status" value="1"/>
</dbReference>
<dbReference type="InterPro" id="IPR013785">
    <property type="entry name" value="Aldolase_TIM"/>
</dbReference>
<evidence type="ECO:0000256" key="4">
    <source>
        <dbReference type="ARBA" id="ARBA00022490"/>
    </source>
</evidence>
<evidence type="ECO:0000313" key="13">
    <source>
        <dbReference type="Proteomes" id="UP000176504"/>
    </source>
</evidence>
<keyword evidence="6" id="KW-0808">Transferase</keyword>
<reference evidence="12 13" key="1">
    <citation type="journal article" date="2016" name="Nat. Commun.">
        <title>Thousands of microbial genomes shed light on interconnected biogeochemical processes in an aquifer system.</title>
        <authorList>
            <person name="Anantharaman K."/>
            <person name="Brown C.T."/>
            <person name="Hug L.A."/>
            <person name="Sharon I."/>
            <person name="Castelle C.J."/>
            <person name="Probst A.J."/>
            <person name="Thomas B.C."/>
            <person name="Singh A."/>
            <person name="Wilkins M.J."/>
            <person name="Karaoz U."/>
            <person name="Brodie E.L."/>
            <person name="Williams K.H."/>
            <person name="Hubbard S.S."/>
            <person name="Banfield J.F."/>
        </authorList>
    </citation>
    <scope>NUCLEOTIDE SEQUENCE [LARGE SCALE GENOMIC DNA]</scope>
</reference>
<comment type="cofactor">
    <cofactor evidence="1">
        <name>[4Fe-4S] cluster</name>
        <dbReference type="ChEBI" id="CHEBI:49883"/>
    </cofactor>
</comment>
<evidence type="ECO:0000313" key="12">
    <source>
        <dbReference type="EMBL" id="OGC55725.1"/>
    </source>
</evidence>
<keyword evidence="10" id="KW-0411">Iron-sulfur</keyword>
<dbReference type="GO" id="GO:0070475">
    <property type="term" value="P:rRNA base methylation"/>
    <property type="evidence" value="ECO:0007669"/>
    <property type="project" value="TreeGrafter"/>
</dbReference>